<name>A0A0R3WRJ0_HYDTA</name>
<evidence type="ECO:0000313" key="2">
    <source>
        <dbReference type="EMBL" id="VDM22478.1"/>
    </source>
</evidence>
<evidence type="ECO:0000313" key="3">
    <source>
        <dbReference type="Proteomes" id="UP000274429"/>
    </source>
</evidence>
<dbReference type="EMBL" id="UYWX01002317">
    <property type="protein sequence ID" value="VDM22478.1"/>
    <property type="molecule type" value="Genomic_DNA"/>
</dbReference>
<reference evidence="2 3" key="2">
    <citation type="submission" date="2018-11" db="EMBL/GenBank/DDBJ databases">
        <authorList>
            <consortium name="Pathogen Informatics"/>
        </authorList>
    </citation>
    <scope>NUCLEOTIDE SEQUENCE [LARGE SCALE GENOMIC DNA]</scope>
</reference>
<dbReference type="Proteomes" id="UP000274429">
    <property type="component" value="Unassembled WGS sequence"/>
</dbReference>
<dbReference type="OrthoDB" id="6278354at2759"/>
<dbReference type="AlphaFoldDB" id="A0A0R3WRJ0"/>
<dbReference type="WBParaSite" id="TTAC_0000338001-mRNA-1">
    <property type="protein sequence ID" value="TTAC_0000338001-mRNA-1"/>
    <property type="gene ID" value="TTAC_0000338001"/>
</dbReference>
<feature type="compositionally biased region" description="Basic and acidic residues" evidence="1">
    <location>
        <begin position="46"/>
        <end position="55"/>
    </location>
</feature>
<feature type="region of interest" description="Disordered" evidence="1">
    <location>
        <begin position="31"/>
        <end position="100"/>
    </location>
</feature>
<organism evidence="4">
    <name type="scientific">Hydatigena taeniaeformis</name>
    <name type="common">Feline tapeworm</name>
    <name type="synonym">Taenia taeniaeformis</name>
    <dbReference type="NCBI Taxonomy" id="6205"/>
    <lineage>
        <taxon>Eukaryota</taxon>
        <taxon>Metazoa</taxon>
        <taxon>Spiralia</taxon>
        <taxon>Lophotrochozoa</taxon>
        <taxon>Platyhelminthes</taxon>
        <taxon>Cestoda</taxon>
        <taxon>Eucestoda</taxon>
        <taxon>Cyclophyllidea</taxon>
        <taxon>Taeniidae</taxon>
        <taxon>Hydatigera</taxon>
    </lineage>
</organism>
<reference evidence="4" key="1">
    <citation type="submission" date="2017-02" db="UniProtKB">
        <authorList>
            <consortium name="WormBaseParasite"/>
        </authorList>
    </citation>
    <scope>IDENTIFICATION</scope>
</reference>
<evidence type="ECO:0000256" key="1">
    <source>
        <dbReference type="SAM" id="MobiDB-lite"/>
    </source>
</evidence>
<sequence>MDSPRKSSRIRCRVNYVQLLGCDSDEDDFLIDGSEVPKSPKRKKALYTDDKHEEQDSPNAFESKPVKQAISPNIAARQHKRKPCLKNSVPISNDITPPPLTMRPLLPVPAIPSSSSGLELENVQSQLQSGCPTTSSPTKPLTPLNGVPALVCGTPSSALRLGLSRKNIRRSLHPNIKLPR</sequence>
<accession>A0A0R3WRJ0</accession>
<protein>
    <submittedName>
        <fullName evidence="4">RAD51_interact domain-containing protein</fullName>
    </submittedName>
</protein>
<keyword evidence="3" id="KW-1185">Reference proteome</keyword>
<gene>
    <name evidence="2" type="ORF">TTAC_LOCUS3365</name>
</gene>
<evidence type="ECO:0000313" key="4">
    <source>
        <dbReference type="WBParaSite" id="TTAC_0000338001-mRNA-1"/>
    </source>
</evidence>
<proteinExistence type="predicted"/>